<dbReference type="AlphaFoldDB" id="A0A7W8ZCP7"/>
<evidence type="ECO:0000313" key="2">
    <source>
        <dbReference type="Proteomes" id="UP000588112"/>
    </source>
</evidence>
<sequence length="113" mass="12156">MEPSQNRVFGLAVPRRPGRRARGARFSYAEREAGGRLLERCLGQGLRARVCGPERGGLAARVRRERLAPYQAVIGSREAAAEEVALRLRDGRRLPAHAGRCSPASAGSSAPVP</sequence>
<name>A0A7W8ZCP7_9ACTN</name>
<gene>
    <name evidence="1" type="ORF">BJ981_007365</name>
</gene>
<reference evidence="1 2" key="1">
    <citation type="submission" date="2020-08" db="EMBL/GenBank/DDBJ databases">
        <title>Sequencing the genomes of 1000 actinobacteria strains.</title>
        <authorList>
            <person name="Klenk H.-P."/>
        </authorList>
    </citation>
    <scope>NUCLEOTIDE SEQUENCE [LARGE SCALE GENOMIC DNA]</scope>
    <source>
        <strain evidence="1 2">DSM 45790</strain>
    </source>
</reference>
<proteinExistence type="predicted"/>
<evidence type="ECO:0008006" key="3">
    <source>
        <dbReference type="Google" id="ProtNLM"/>
    </source>
</evidence>
<keyword evidence="2" id="KW-1185">Reference proteome</keyword>
<dbReference type="EMBL" id="JACHBR010000003">
    <property type="protein sequence ID" value="MBB5631579.1"/>
    <property type="molecule type" value="Genomic_DNA"/>
</dbReference>
<dbReference type="Proteomes" id="UP000588112">
    <property type="component" value="Unassembled WGS sequence"/>
</dbReference>
<protein>
    <recommendedName>
        <fullName evidence="3">Anticodon-binding domain-containing protein</fullName>
    </recommendedName>
</protein>
<dbReference type="RefSeq" id="WP_204070110.1">
    <property type="nucleotide sequence ID" value="NZ_BOOS01000009.1"/>
</dbReference>
<organism evidence="1 2">
    <name type="scientific">Sphaerisporangium krabiense</name>
    <dbReference type="NCBI Taxonomy" id="763782"/>
    <lineage>
        <taxon>Bacteria</taxon>
        <taxon>Bacillati</taxon>
        <taxon>Actinomycetota</taxon>
        <taxon>Actinomycetes</taxon>
        <taxon>Streptosporangiales</taxon>
        <taxon>Streptosporangiaceae</taxon>
        <taxon>Sphaerisporangium</taxon>
    </lineage>
</organism>
<evidence type="ECO:0000313" key="1">
    <source>
        <dbReference type="EMBL" id="MBB5631579.1"/>
    </source>
</evidence>
<accession>A0A7W8ZCP7</accession>
<comment type="caution">
    <text evidence="1">The sequence shown here is derived from an EMBL/GenBank/DDBJ whole genome shotgun (WGS) entry which is preliminary data.</text>
</comment>